<name>A0A7G1Q9V7_9GAMM</name>
<evidence type="ECO:0000313" key="3">
    <source>
        <dbReference type="EMBL" id="CAB1275915.1"/>
    </source>
</evidence>
<dbReference type="InterPro" id="IPR051324">
    <property type="entry name" value="Stress/Tellurium_Resist"/>
</dbReference>
<reference evidence="3 4" key="1">
    <citation type="submission" date="2020-03" db="EMBL/GenBank/DDBJ databases">
        <authorList>
            <person name="Picone N."/>
        </authorList>
    </citation>
    <scope>NUCLEOTIDE SEQUENCE [LARGE SCALE GENOMIC DNA]</scope>
    <source>
        <strain evidence="3">NSCAC1</strain>
    </source>
</reference>
<dbReference type="PANTHER" id="PTHR32097:SF3">
    <property type="entry name" value="TELLURITE RESISTANCE PROTEIN"/>
    <property type="match status" value="1"/>
</dbReference>
<dbReference type="EMBL" id="LR778175">
    <property type="protein sequence ID" value="CAB1275915.1"/>
    <property type="molecule type" value="Genomic_DNA"/>
</dbReference>
<gene>
    <name evidence="3" type="primary">terA</name>
    <name evidence="3" type="ORF">NSCAC_0906</name>
</gene>
<organism evidence="3 4">
    <name type="scientific">Candidatus Nitrosacidococcus tergens</name>
    <dbReference type="NCBI Taxonomy" id="553981"/>
    <lineage>
        <taxon>Bacteria</taxon>
        <taxon>Pseudomonadati</taxon>
        <taxon>Pseudomonadota</taxon>
        <taxon>Gammaproteobacteria</taxon>
        <taxon>Chromatiales</taxon>
        <taxon>Chromatiaceae</taxon>
        <taxon>Candidatus Nitrosacidococcus</taxon>
    </lineage>
</organism>
<dbReference type="PANTHER" id="PTHR32097">
    <property type="entry name" value="CAMP-BINDING PROTEIN 1-RELATED"/>
    <property type="match status" value="1"/>
</dbReference>
<evidence type="ECO:0000259" key="2">
    <source>
        <dbReference type="Pfam" id="PF02342"/>
    </source>
</evidence>
<sequence>MNNRVILTPGGNTPVESKLPLSITINYTPITGIDIDISAFALTAEGKVRGDSDMCFYNQNNILSGALQMKGSLAGKAEFSLDLHHLDSNICKVALTATIHENRAVFNQVSFLSLGINDNIEAQVPTQGMKEAALILGEFYLHKNMWKFRCVGQGFEGGLEPLAKHFGVEIADSMPPSITTKATNNTQQSNKSNLNLNKITLDKARSSISLEKPDSADYGEIRVNLNWSNETLQGQGSNKSGRFLGGIFGNQNKGIDLDVGCLFELKNGNKGVVQALGNTFGALDHPPFIKLMGDDRTGSISGGEWLYINGKKWSEIRRILIFTFIYDGVPSWKETDGVITVFVPNHPEIEVHLNDEGGDYRMCAIALLENINDTIKVTRRVDFHRRHDEMDHAYHWGLHWRAGTK</sequence>
<keyword evidence="4" id="KW-1185">Reference proteome</keyword>
<dbReference type="Gene3D" id="2.60.60.30">
    <property type="entry name" value="sav2460 like domains"/>
    <property type="match status" value="2"/>
</dbReference>
<dbReference type="KEGG" id="ntg:NSCAC_0906"/>
<dbReference type="InterPro" id="IPR003325">
    <property type="entry name" value="TerD"/>
</dbReference>
<evidence type="ECO:0000256" key="1">
    <source>
        <dbReference type="ARBA" id="ARBA00022686"/>
    </source>
</evidence>
<dbReference type="Proteomes" id="UP000516072">
    <property type="component" value="Chromosome"/>
</dbReference>
<dbReference type="Pfam" id="PF02342">
    <property type="entry name" value="TerD"/>
    <property type="match status" value="1"/>
</dbReference>
<protein>
    <submittedName>
        <fullName evidence="3">Tellurium resistance protein TerA</fullName>
    </submittedName>
</protein>
<accession>A0A7G1Q9V7</accession>
<dbReference type="AlphaFoldDB" id="A0A7G1Q9V7"/>
<dbReference type="RefSeq" id="WP_197745197.1">
    <property type="nucleotide sequence ID" value="NZ_LR778175.1"/>
</dbReference>
<dbReference type="PIRSF" id="PIRSF037118">
    <property type="entry name" value="Tellurite_resistance_TerA"/>
    <property type="match status" value="1"/>
</dbReference>
<evidence type="ECO:0000313" key="4">
    <source>
        <dbReference type="Proteomes" id="UP000516072"/>
    </source>
</evidence>
<keyword evidence="1" id="KW-0778">Tellurium resistance</keyword>
<dbReference type="InterPro" id="IPR017115">
    <property type="entry name" value="Tellurite_resistance_TerA"/>
</dbReference>
<dbReference type="GO" id="GO:0046690">
    <property type="term" value="P:response to tellurium ion"/>
    <property type="evidence" value="ECO:0007669"/>
    <property type="project" value="UniProtKB-KW"/>
</dbReference>
<dbReference type="CDD" id="cd06974">
    <property type="entry name" value="TerD_like"/>
    <property type="match status" value="2"/>
</dbReference>
<feature type="domain" description="TerD" evidence="2">
    <location>
        <begin position="28"/>
        <end position="166"/>
    </location>
</feature>
<proteinExistence type="predicted"/>